<evidence type="ECO:0000259" key="7">
    <source>
        <dbReference type="PROSITE" id="PS50203"/>
    </source>
</evidence>
<sequence length="387" mass="42273">MEQQTNVPGGSQPESTEEKTSKVSTIQTPPLIQELQQQQQQQQQPTQQKDDSFATCACRALLQNDGACGKDGLFEDSEFPLVQSNNSFQSHDNGGESADILKGLLWVRPDEIVQRIQRQQSKAQRTSRPQQQQQQQEQPIQQQQPEKTAILFSNSRIASTVAPGILPSHAFSAAASGLAASNPRVIGAALVHPQEWRARGIFCAAFFRSGRREVVSIDTRLPCRLSQQSKEHTRRSRCSSRSGGTEGRRSRSSTRKGTTTPGIAQSSEAGAAAAAAGDSEGTHDAAAGHSHSAKQKNKRSERGPVEAPDAQAGTGEPPIEFAFSHCHAFEEVWLPLLEKAYAKFLGSYEALAQRSFRDIAVDLTGGVVEEREIQCFDSDVLWAKLRK</sequence>
<dbReference type="Proteomes" id="UP000030750">
    <property type="component" value="Unassembled WGS sequence"/>
</dbReference>
<feature type="region of interest" description="Disordered" evidence="6">
    <location>
        <begin position="1"/>
        <end position="49"/>
    </location>
</feature>
<reference evidence="8" key="2">
    <citation type="submission" date="2013-10" db="EMBL/GenBank/DDBJ databases">
        <authorList>
            <person name="Aslett M."/>
        </authorList>
    </citation>
    <scope>NUCLEOTIDE SEQUENCE [LARGE SCALE GENOMIC DNA]</scope>
    <source>
        <strain evidence="8">Houghton</strain>
    </source>
</reference>
<feature type="compositionally biased region" description="Low complexity" evidence="6">
    <location>
        <begin position="26"/>
        <end position="47"/>
    </location>
</feature>
<comment type="caution">
    <text evidence="5">Lacks conserved residue(s) required for the propagation of feature annotation.</text>
</comment>
<dbReference type="SUPFAM" id="SSF54001">
    <property type="entry name" value="Cysteine proteinases"/>
    <property type="match status" value="1"/>
</dbReference>
<name>U6LVU4_9EIME</name>
<dbReference type="AlphaFoldDB" id="U6LVU4"/>
<evidence type="ECO:0000313" key="8">
    <source>
        <dbReference type="EMBL" id="CDJ54271.1"/>
    </source>
</evidence>
<evidence type="ECO:0000256" key="6">
    <source>
        <dbReference type="SAM" id="MobiDB-lite"/>
    </source>
</evidence>
<proteinExistence type="inferred from homology"/>
<feature type="compositionally biased region" description="Polar residues" evidence="6">
    <location>
        <begin position="1"/>
        <end position="14"/>
    </location>
</feature>
<dbReference type="PANTHER" id="PTHR10183:SF379">
    <property type="entry name" value="CALPAIN-5"/>
    <property type="match status" value="1"/>
</dbReference>
<dbReference type="InterPro" id="IPR022684">
    <property type="entry name" value="Calpain_cysteine_protease"/>
</dbReference>
<dbReference type="EMBL" id="HG714975">
    <property type="protein sequence ID" value="CDJ54271.1"/>
    <property type="molecule type" value="Genomic_DNA"/>
</dbReference>
<evidence type="ECO:0000256" key="3">
    <source>
        <dbReference type="ARBA" id="ARBA00022801"/>
    </source>
</evidence>
<reference evidence="8" key="1">
    <citation type="submission" date="2013-10" db="EMBL/GenBank/DDBJ databases">
        <title>Genomic analysis of the causative agents of coccidiosis in chickens.</title>
        <authorList>
            <person name="Reid A.J."/>
            <person name="Blake D."/>
            <person name="Billington K."/>
            <person name="Browne H."/>
            <person name="Dunn M."/>
            <person name="Hung S."/>
            <person name="Kawahara F."/>
            <person name="Miranda-Saavedra D."/>
            <person name="Mourier T."/>
            <person name="Nagra H."/>
            <person name="Otto T.D."/>
            <person name="Rawlings N."/>
            <person name="Sanchez A."/>
            <person name="Sanders M."/>
            <person name="Subramaniam C."/>
            <person name="Tay Y."/>
            <person name="Dear P."/>
            <person name="Doerig C."/>
            <person name="Gruber A."/>
            <person name="Parkinson J."/>
            <person name="Shirley M."/>
            <person name="Wan K.L."/>
            <person name="Berriman M."/>
            <person name="Tomley F."/>
            <person name="Pain A."/>
        </authorList>
    </citation>
    <scope>NUCLEOTIDE SEQUENCE [LARGE SCALE GENOMIC DNA]</scope>
    <source>
        <strain evidence="8">Houghton</strain>
    </source>
</reference>
<dbReference type="PROSITE" id="PS50203">
    <property type="entry name" value="CALPAIN_CAT"/>
    <property type="match status" value="1"/>
</dbReference>
<keyword evidence="9" id="KW-1185">Reference proteome</keyword>
<dbReference type="GO" id="GO:0006508">
    <property type="term" value="P:proteolysis"/>
    <property type="evidence" value="ECO:0007669"/>
    <property type="project" value="UniProtKB-KW"/>
</dbReference>
<dbReference type="OrthoDB" id="346312at2759"/>
<comment type="similarity">
    <text evidence="1">Belongs to the peptidase C2 family.</text>
</comment>
<feature type="compositionally biased region" description="Low complexity" evidence="6">
    <location>
        <begin position="129"/>
        <end position="145"/>
    </location>
</feature>
<evidence type="ECO:0000256" key="4">
    <source>
        <dbReference type="ARBA" id="ARBA00022807"/>
    </source>
</evidence>
<organism evidence="8 9">
    <name type="scientific">Eimeria brunetti</name>
    <dbReference type="NCBI Taxonomy" id="51314"/>
    <lineage>
        <taxon>Eukaryota</taxon>
        <taxon>Sar</taxon>
        <taxon>Alveolata</taxon>
        <taxon>Apicomplexa</taxon>
        <taxon>Conoidasida</taxon>
        <taxon>Coccidia</taxon>
        <taxon>Eucoccidiorida</taxon>
        <taxon>Eimeriorina</taxon>
        <taxon>Eimeriidae</taxon>
        <taxon>Eimeria</taxon>
    </lineage>
</organism>
<gene>
    <name evidence="8" type="ORF">EBH_0038380</name>
</gene>
<feature type="domain" description="Calpain catalytic" evidence="7">
    <location>
        <begin position="73"/>
        <end position="387"/>
    </location>
</feature>
<feature type="region of interest" description="Disordered" evidence="6">
    <location>
        <begin position="226"/>
        <end position="315"/>
    </location>
</feature>
<dbReference type="InterPro" id="IPR038765">
    <property type="entry name" value="Papain-like_cys_pep_sf"/>
</dbReference>
<feature type="compositionally biased region" description="Polar residues" evidence="6">
    <location>
        <begin position="117"/>
        <end position="128"/>
    </location>
</feature>
<dbReference type="PANTHER" id="PTHR10183">
    <property type="entry name" value="CALPAIN"/>
    <property type="match status" value="1"/>
</dbReference>
<evidence type="ECO:0000256" key="2">
    <source>
        <dbReference type="ARBA" id="ARBA00022670"/>
    </source>
</evidence>
<protein>
    <recommendedName>
        <fullName evidence="7">Calpain catalytic domain-containing protein</fullName>
    </recommendedName>
</protein>
<dbReference type="InterPro" id="IPR001300">
    <property type="entry name" value="Peptidase_C2_calpain_cat"/>
</dbReference>
<dbReference type="Pfam" id="PF00648">
    <property type="entry name" value="Peptidase_C2"/>
    <property type="match status" value="1"/>
</dbReference>
<keyword evidence="4" id="KW-0788">Thiol protease</keyword>
<dbReference type="VEuPathDB" id="ToxoDB:EBH_0038380"/>
<keyword evidence="3" id="KW-0378">Hydrolase</keyword>
<keyword evidence="2" id="KW-0645">Protease</keyword>
<feature type="region of interest" description="Disordered" evidence="6">
    <location>
        <begin position="117"/>
        <end position="145"/>
    </location>
</feature>
<evidence type="ECO:0000256" key="5">
    <source>
        <dbReference type="PROSITE-ProRule" id="PRU00239"/>
    </source>
</evidence>
<dbReference type="GO" id="GO:0004198">
    <property type="term" value="F:calcium-dependent cysteine-type endopeptidase activity"/>
    <property type="evidence" value="ECO:0007669"/>
    <property type="project" value="InterPro"/>
</dbReference>
<accession>U6LVU4</accession>
<evidence type="ECO:0000313" key="9">
    <source>
        <dbReference type="Proteomes" id="UP000030750"/>
    </source>
</evidence>
<evidence type="ECO:0000256" key="1">
    <source>
        <dbReference type="ARBA" id="ARBA00007623"/>
    </source>
</evidence>